<protein>
    <submittedName>
        <fullName evidence="1">Uncharacterized protein</fullName>
    </submittedName>
</protein>
<dbReference type="Proteomes" id="UP001234178">
    <property type="component" value="Unassembled WGS sequence"/>
</dbReference>
<keyword evidence="2" id="KW-1185">Reference proteome</keyword>
<gene>
    <name evidence="1" type="ORF">OUZ56_026806</name>
</gene>
<accession>A0ABQ9ZP83</accession>
<name>A0ABQ9ZP83_9CRUS</name>
<sequence length="92" mass="10879">MCFSDSKDHTIWPVRVILYCCFHRVYPIRVCTLLWARSSIDYVITSSVSFWEKESLSQWHVNKFKDSIKTLLRCTVPQKIPKWFVSCAFTAV</sequence>
<comment type="caution">
    <text evidence="1">The sequence shown here is derived from an EMBL/GenBank/DDBJ whole genome shotgun (WGS) entry which is preliminary data.</text>
</comment>
<organism evidence="1 2">
    <name type="scientific">Daphnia magna</name>
    <dbReference type="NCBI Taxonomy" id="35525"/>
    <lineage>
        <taxon>Eukaryota</taxon>
        <taxon>Metazoa</taxon>
        <taxon>Ecdysozoa</taxon>
        <taxon>Arthropoda</taxon>
        <taxon>Crustacea</taxon>
        <taxon>Branchiopoda</taxon>
        <taxon>Diplostraca</taxon>
        <taxon>Cladocera</taxon>
        <taxon>Anomopoda</taxon>
        <taxon>Daphniidae</taxon>
        <taxon>Daphnia</taxon>
    </lineage>
</organism>
<proteinExistence type="predicted"/>
<evidence type="ECO:0000313" key="1">
    <source>
        <dbReference type="EMBL" id="KAK4014274.1"/>
    </source>
</evidence>
<reference evidence="1 2" key="1">
    <citation type="journal article" date="2023" name="Nucleic Acids Res.">
        <title>The hologenome of Daphnia magna reveals possible DNA methylation and microbiome-mediated evolution of the host genome.</title>
        <authorList>
            <person name="Chaturvedi A."/>
            <person name="Li X."/>
            <person name="Dhandapani V."/>
            <person name="Marshall H."/>
            <person name="Kissane S."/>
            <person name="Cuenca-Cambronero M."/>
            <person name="Asole G."/>
            <person name="Calvet F."/>
            <person name="Ruiz-Romero M."/>
            <person name="Marangio P."/>
            <person name="Guigo R."/>
            <person name="Rago D."/>
            <person name="Mirbahai L."/>
            <person name="Eastwood N."/>
            <person name="Colbourne J.K."/>
            <person name="Zhou J."/>
            <person name="Mallon E."/>
            <person name="Orsini L."/>
        </authorList>
    </citation>
    <scope>NUCLEOTIDE SEQUENCE [LARGE SCALE GENOMIC DNA]</scope>
    <source>
        <strain evidence="1">LRV0_1</strain>
    </source>
</reference>
<dbReference type="EMBL" id="JAOYFB010000004">
    <property type="protein sequence ID" value="KAK4014274.1"/>
    <property type="molecule type" value="Genomic_DNA"/>
</dbReference>
<evidence type="ECO:0000313" key="2">
    <source>
        <dbReference type="Proteomes" id="UP001234178"/>
    </source>
</evidence>